<dbReference type="SUPFAM" id="SSF56672">
    <property type="entry name" value="DNA/RNA polymerases"/>
    <property type="match status" value="1"/>
</dbReference>
<proteinExistence type="predicted"/>
<dbReference type="InterPro" id="IPR012337">
    <property type="entry name" value="RNaseH-like_sf"/>
</dbReference>
<evidence type="ECO:0000256" key="3">
    <source>
        <dbReference type="ARBA" id="ARBA00022722"/>
    </source>
</evidence>
<dbReference type="SUPFAM" id="SSF53098">
    <property type="entry name" value="Ribonuclease H-like"/>
    <property type="match status" value="1"/>
</dbReference>
<protein>
    <recommendedName>
        <fullName evidence="8">Integrase catalytic domain-containing protein</fullName>
    </recommendedName>
</protein>
<dbReference type="Gene3D" id="3.10.10.10">
    <property type="entry name" value="HIV Type 1 Reverse Transcriptase, subunit A, domain 1"/>
    <property type="match status" value="1"/>
</dbReference>
<evidence type="ECO:0000256" key="2">
    <source>
        <dbReference type="ARBA" id="ARBA00022695"/>
    </source>
</evidence>
<dbReference type="InterPro" id="IPR001584">
    <property type="entry name" value="Integrase_cat-core"/>
</dbReference>
<reference evidence="9" key="1">
    <citation type="submission" date="2018-02" db="EMBL/GenBank/DDBJ databases">
        <authorList>
            <person name="Cohen D.B."/>
            <person name="Kent A.D."/>
        </authorList>
    </citation>
    <scope>NUCLEOTIDE SEQUENCE</scope>
</reference>
<organism evidence="9">
    <name type="scientific">Fagus sylvatica</name>
    <name type="common">Beechnut</name>
    <dbReference type="NCBI Taxonomy" id="28930"/>
    <lineage>
        <taxon>Eukaryota</taxon>
        <taxon>Viridiplantae</taxon>
        <taxon>Streptophyta</taxon>
        <taxon>Embryophyta</taxon>
        <taxon>Tracheophyta</taxon>
        <taxon>Spermatophyta</taxon>
        <taxon>Magnoliopsida</taxon>
        <taxon>eudicotyledons</taxon>
        <taxon>Gunneridae</taxon>
        <taxon>Pentapetalae</taxon>
        <taxon>rosids</taxon>
        <taxon>fabids</taxon>
        <taxon>Fagales</taxon>
        <taxon>Fagaceae</taxon>
        <taxon>Fagus</taxon>
    </lineage>
</organism>
<dbReference type="Gene3D" id="2.40.70.10">
    <property type="entry name" value="Acid Proteases"/>
    <property type="match status" value="1"/>
</dbReference>
<name>A0A2N9J0P1_FAGSY</name>
<keyword evidence="4" id="KW-0378">Hydrolase</keyword>
<evidence type="ECO:0000256" key="6">
    <source>
        <dbReference type="SAM" id="Coils"/>
    </source>
</evidence>
<sequence>MVIETRAGAQIGVLNENVQGIQQQLDEHSNQIGLINGKLDRMESNFHEFKDEFKSILSGFQSMMEERLPKPSELNHQPQAGQDFNHTSSSIWVQPSFVGVQLGEGMGNGQNRPILGDFGDPIEERRSVRNNARFMPPFQRHFDAPYEEPWLGRRQGRQQGHQAQFEPHAAPPRHGMHFGDPREEQWGLNDQDEAWFDPGGGRQAWERPRQYQGAHHRDPYWQEQDGPPWNQGRAKDPRPMKLDFPRFKGGDPTAWVYRALQYFHYYQVPEPEKVMHASYHLDEEALVWFQDCEHELHGWNDFVRTIQIRLAVKMQGPRNLGEAYALVKIQEEYLATVKRSTRPTYEPSRGSWVQSQAQQGAARMLERRKMGLCYNCDERWSSDHRCENRKLYLMEEVEDEEAKLVEMEEEEVEAELEEEKTEITLCALLGSTSPSTMRVIAILNGQKTIALLDIGSTHNFMDGTLAKTLKLPIDVESNFGVRVANGQVIRTLGECKEVKFKMQGLHLKLTFNLLELGGCGKQVWLQGLKEKPNLIQGSKDFKGKATIKGLFLQIMPLFEEPEGLPLKRNHEHQILLKQGVPLHCQRPYRYPHYQKTEIEKIVTDLLDFGCVRPSQSPFAFPVLLVRKANGSWRMCVDYRGLNKETMKDKFPIPVVDELLDELQGAVVFSKLDLRSGYHQIRMREEDIKKTAFKTHEGSSLKGMGRLLLLLLPYLRRAFLWSDKAEKAFKELKAAVSQPPVLALPDFSKTFVIECDASGFGMGAILMQDGRPLAYYSQALKGKNLFLSTYEKELLALVLSVKKWRPYLFATIFTIKTDQQSLKHILEQKVGIPMQQKWISKLLGYHFVVEYKQGKENKVADALSRKEDTDLKTEVKKETAYLQAQTRGHLCAISFPSPTWLDDLRASYKEDEELRSLVSRLQVSREGEGQYTLNQGLLLYKDKFCIGKESGMKIKVLALIHDSPQGGHSGCDTCQRLKHETSKPVGLLQPLAIPSRPWHSISMDFVEGLPTSSKQNVAALFLQHVFKLHGLPSSIVSDRDTTFTSLFWEELFRRQGVNLAMSSSYHPQSDGQTEVVNKSLEHYLRAFAADKPSLWVEWLIDFVPGLTKVATVEDLLEHRPYKVIQRVGMVAYKLELLEGACIHPVFHVSFLKAKLGKTITPISRLPPTDALGHLTPQPAKILET</sequence>
<dbReference type="EMBL" id="OIVN01006300">
    <property type="protein sequence ID" value="SPD30080.1"/>
    <property type="molecule type" value="Genomic_DNA"/>
</dbReference>
<dbReference type="Gene3D" id="3.30.420.10">
    <property type="entry name" value="Ribonuclease H-like superfamily/Ribonuclease H"/>
    <property type="match status" value="1"/>
</dbReference>
<dbReference type="InterPro" id="IPR041577">
    <property type="entry name" value="RT_RNaseH_2"/>
</dbReference>
<accession>A0A2N9J0P1</accession>
<gene>
    <name evidence="9" type="ORF">FSB_LOCUS57962</name>
</gene>
<evidence type="ECO:0000256" key="1">
    <source>
        <dbReference type="ARBA" id="ARBA00022679"/>
    </source>
</evidence>
<keyword evidence="5" id="KW-0511">Multifunctional enzyme</keyword>
<dbReference type="Pfam" id="PF17919">
    <property type="entry name" value="RT_RNaseH_2"/>
    <property type="match status" value="1"/>
</dbReference>
<evidence type="ECO:0000259" key="8">
    <source>
        <dbReference type="PROSITE" id="PS50994"/>
    </source>
</evidence>
<dbReference type="CDD" id="cd01647">
    <property type="entry name" value="RT_LTR"/>
    <property type="match status" value="1"/>
</dbReference>
<keyword evidence="4" id="KW-0255">Endonuclease</keyword>
<evidence type="ECO:0000256" key="4">
    <source>
        <dbReference type="ARBA" id="ARBA00022759"/>
    </source>
</evidence>
<dbReference type="PANTHER" id="PTHR37984:SF5">
    <property type="entry name" value="PROTEIN NYNRIN-LIKE"/>
    <property type="match status" value="1"/>
</dbReference>
<dbReference type="AlphaFoldDB" id="A0A2N9J0P1"/>
<keyword evidence="3" id="KW-0540">Nuclease</keyword>
<keyword evidence="2" id="KW-0548">Nucleotidyltransferase</keyword>
<dbReference type="InterPro" id="IPR043128">
    <property type="entry name" value="Rev_trsase/Diguanyl_cyclase"/>
</dbReference>
<dbReference type="InterPro" id="IPR021109">
    <property type="entry name" value="Peptidase_aspartic_dom_sf"/>
</dbReference>
<dbReference type="InterPro" id="IPR050951">
    <property type="entry name" value="Retrovirus_Pol_polyprotein"/>
</dbReference>
<dbReference type="GO" id="GO:0015074">
    <property type="term" value="P:DNA integration"/>
    <property type="evidence" value="ECO:0007669"/>
    <property type="project" value="InterPro"/>
</dbReference>
<dbReference type="InterPro" id="IPR000477">
    <property type="entry name" value="RT_dom"/>
</dbReference>
<feature type="domain" description="Integrase catalytic" evidence="8">
    <location>
        <begin position="1008"/>
        <end position="1127"/>
    </location>
</feature>
<dbReference type="Pfam" id="PF24626">
    <property type="entry name" value="SH3_Tf2-1"/>
    <property type="match status" value="1"/>
</dbReference>
<dbReference type="Pfam" id="PF00078">
    <property type="entry name" value="RVT_1"/>
    <property type="match status" value="1"/>
</dbReference>
<dbReference type="PANTHER" id="PTHR37984">
    <property type="entry name" value="PROTEIN CBG26694"/>
    <property type="match status" value="1"/>
</dbReference>
<dbReference type="CDD" id="cd00303">
    <property type="entry name" value="retropepsin_like"/>
    <property type="match status" value="1"/>
</dbReference>
<evidence type="ECO:0000313" key="9">
    <source>
        <dbReference type="EMBL" id="SPD30080.1"/>
    </source>
</evidence>
<dbReference type="GO" id="GO:0003676">
    <property type="term" value="F:nucleic acid binding"/>
    <property type="evidence" value="ECO:0007669"/>
    <property type="project" value="InterPro"/>
</dbReference>
<dbReference type="InterPro" id="IPR036397">
    <property type="entry name" value="RNaseH_sf"/>
</dbReference>
<dbReference type="GO" id="GO:0004519">
    <property type="term" value="F:endonuclease activity"/>
    <property type="evidence" value="ECO:0007669"/>
    <property type="project" value="UniProtKB-KW"/>
</dbReference>
<dbReference type="InterPro" id="IPR043502">
    <property type="entry name" value="DNA/RNA_pol_sf"/>
</dbReference>
<dbReference type="Gene3D" id="3.30.70.270">
    <property type="match status" value="2"/>
</dbReference>
<dbReference type="CDD" id="cd09274">
    <property type="entry name" value="RNase_HI_RT_Ty3"/>
    <property type="match status" value="1"/>
</dbReference>
<keyword evidence="6" id="KW-0175">Coiled coil</keyword>
<dbReference type="PROSITE" id="PS50994">
    <property type="entry name" value="INTEGRASE"/>
    <property type="match status" value="1"/>
</dbReference>
<feature type="region of interest" description="Disordered" evidence="7">
    <location>
        <begin position="153"/>
        <end position="237"/>
    </location>
</feature>
<dbReference type="GO" id="GO:0016779">
    <property type="term" value="F:nucleotidyltransferase activity"/>
    <property type="evidence" value="ECO:0007669"/>
    <property type="project" value="UniProtKB-KW"/>
</dbReference>
<feature type="compositionally biased region" description="Basic and acidic residues" evidence="7">
    <location>
        <begin position="204"/>
        <end position="220"/>
    </location>
</feature>
<feature type="coiled-coil region" evidence="6">
    <location>
        <begin position="390"/>
        <end position="424"/>
    </location>
</feature>
<dbReference type="InterPro" id="IPR056924">
    <property type="entry name" value="SH3_Tf2-1"/>
</dbReference>
<evidence type="ECO:0000256" key="7">
    <source>
        <dbReference type="SAM" id="MobiDB-lite"/>
    </source>
</evidence>
<keyword evidence="1" id="KW-0808">Transferase</keyword>
<evidence type="ECO:0000256" key="5">
    <source>
        <dbReference type="ARBA" id="ARBA00023268"/>
    </source>
</evidence>